<dbReference type="Proteomes" id="UP001177934">
    <property type="component" value="Chromosome"/>
</dbReference>
<feature type="domain" description="Transposase Helix-turn-helix" evidence="4">
    <location>
        <begin position="25"/>
        <end position="72"/>
    </location>
</feature>
<comment type="cofactor">
    <cofactor evidence="1">
        <name>a divalent metal cation</name>
        <dbReference type="ChEBI" id="CHEBI:60240"/>
    </cofactor>
</comment>
<evidence type="ECO:0000313" key="5">
    <source>
        <dbReference type="EMBL" id="WHX08866.1"/>
    </source>
</evidence>
<sequence>MNITAILPWKVKCANVYLTTVLSLIQDKMFFILVYLKINPLQELHAIQFEMTQPQANRWIHLLSEILRRTLKTLGELPDRNSKRLIHILQGCEEVLLDGTERPIQRPLDEDWQSACYSGKKTHSIKNNLLCTNNLRIVWLSSTYKGHVHDKKICDEEPLLLPKGIRLWQDTGFIGHKPDGVEICMPKKKPKGKELTCVEKQENKRISGVRIKVEHAIGGMKKCRIVKERFRCHKFGFEDMVILIACGLHNFRISHKMSHITN</sequence>
<dbReference type="Pfam" id="PF13359">
    <property type="entry name" value="DDE_Tnp_4"/>
    <property type="match status" value="1"/>
</dbReference>
<dbReference type="InterPro" id="IPR027806">
    <property type="entry name" value="HARBI1_dom"/>
</dbReference>
<evidence type="ECO:0000256" key="2">
    <source>
        <dbReference type="ARBA" id="ARBA00022723"/>
    </source>
</evidence>
<organism evidence="5 6">
    <name type="scientific">Phocaeicola dorei</name>
    <dbReference type="NCBI Taxonomy" id="357276"/>
    <lineage>
        <taxon>Bacteria</taxon>
        <taxon>Pseudomonadati</taxon>
        <taxon>Bacteroidota</taxon>
        <taxon>Bacteroidia</taxon>
        <taxon>Bacteroidales</taxon>
        <taxon>Bacteroidaceae</taxon>
        <taxon>Phocaeicola</taxon>
    </lineage>
</organism>
<gene>
    <name evidence="5" type="ORF">QNN11_15725</name>
</gene>
<evidence type="ECO:0000259" key="4">
    <source>
        <dbReference type="Pfam" id="PF13613"/>
    </source>
</evidence>
<evidence type="ECO:0000259" key="3">
    <source>
        <dbReference type="Pfam" id="PF13359"/>
    </source>
</evidence>
<accession>A0AA95HLZ5</accession>
<evidence type="ECO:0000313" key="6">
    <source>
        <dbReference type="Proteomes" id="UP001177934"/>
    </source>
</evidence>
<dbReference type="Pfam" id="PF13613">
    <property type="entry name" value="HTH_Tnp_4"/>
    <property type="match status" value="1"/>
</dbReference>
<dbReference type="PANTHER" id="PTHR23080">
    <property type="entry name" value="THAP DOMAIN PROTEIN"/>
    <property type="match status" value="1"/>
</dbReference>
<name>A0AA95HLZ5_9BACT</name>
<evidence type="ECO:0000256" key="1">
    <source>
        <dbReference type="ARBA" id="ARBA00001968"/>
    </source>
</evidence>
<dbReference type="InterPro" id="IPR027805">
    <property type="entry name" value="Transposase_HTH_dom"/>
</dbReference>
<keyword evidence="2" id="KW-0479">Metal-binding</keyword>
<dbReference type="EMBL" id="CP126056">
    <property type="protein sequence ID" value="WHX08866.1"/>
    <property type="molecule type" value="Genomic_DNA"/>
</dbReference>
<dbReference type="GO" id="GO:0046872">
    <property type="term" value="F:metal ion binding"/>
    <property type="evidence" value="ECO:0007669"/>
    <property type="project" value="UniProtKB-KW"/>
</dbReference>
<dbReference type="AlphaFoldDB" id="A0AA95HLZ5"/>
<reference evidence="5" key="1">
    <citation type="journal article" date="2023" name="Nat. Commun.">
        <title>Identification of a novel Human Milk Oligosaccharides utilization cluster in the infant gut commensal Bacteroides dorei.</title>
        <authorList>
            <person name="Kijner S."/>
            <person name="Ennis D."/>
            <person name="Shmorak S."/>
            <person name="Florentin A."/>
            <person name="Yassour M."/>
        </authorList>
    </citation>
    <scope>NUCLEOTIDE SEQUENCE</scope>
    <source>
        <strain evidence="5">2</strain>
    </source>
</reference>
<feature type="domain" description="DDE Tnp4" evidence="3">
    <location>
        <begin position="97"/>
        <end position="250"/>
    </location>
</feature>
<protein>
    <submittedName>
        <fullName evidence="5">Transposase family protein</fullName>
    </submittedName>
</protein>
<proteinExistence type="predicted"/>